<reference evidence="1" key="2">
    <citation type="submission" date="2025-09" db="UniProtKB">
        <authorList>
            <consortium name="Ensembl"/>
        </authorList>
    </citation>
    <scope>IDENTIFICATION</scope>
</reference>
<proteinExistence type="predicted"/>
<dbReference type="Proteomes" id="UP000261420">
    <property type="component" value="Unplaced"/>
</dbReference>
<reference evidence="1" key="1">
    <citation type="submission" date="2025-08" db="UniProtKB">
        <authorList>
            <consortium name="Ensembl"/>
        </authorList>
    </citation>
    <scope>IDENTIFICATION</scope>
</reference>
<organism evidence="1 2">
    <name type="scientific">Seriola dumerili</name>
    <name type="common">Greater amberjack</name>
    <name type="synonym">Caranx dumerili</name>
    <dbReference type="NCBI Taxonomy" id="41447"/>
    <lineage>
        <taxon>Eukaryota</taxon>
        <taxon>Metazoa</taxon>
        <taxon>Chordata</taxon>
        <taxon>Craniata</taxon>
        <taxon>Vertebrata</taxon>
        <taxon>Euteleostomi</taxon>
        <taxon>Actinopterygii</taxon>
        <taxon>Neopterygii</taxon>
        <taxon>Teleostei</taxon>
        <taxon>Neoteleostei</taxon>
        <taxon>Acanthomorphata</taxon>
        <taxon>Carangaria</taxon>
        <taxon>Carangiformes</taxon>
        <taxon>Carangidae</taxon>
        <taxon>Seriola</taxon>
    </lineage>
</organism>
<accession>A0A3B4VPD9</accession>
<evidence type="ECO:0000313" key="1">
    <source>
        <dbReference type="Ensembl" id="ENSSDUP00000032903.1"/>
    </source>
</evidence>
<name>A0A3B4VPD9_SERDU</name>
<dbReference type="AlphaFoldDB" id="A0A3B4VPD9"/>
<protein>
    <submittedName>
        <fullName evidence="1">Uncharacterized protein</fullName>
    </submittedName>
</protein>
<dbReference type="Ensembl" id="ENSSDUT00000033465.1">
    <property type="protein sequence ID" value="ENSSDUP00000032903.1"/>
    <property type="gene ID" value="ENSSDUG00000023640.1"/>
</dbReference>
<keyword evidence="2" id="KW-1185">Reference proteome</keyword>
<sequence>MLHLRRRQRVRLFSLAFRQQNDIWHQDKDLPVHIKSSQMLSQVKCLATVAGKTWSCRWFTVADPDSAAPEAEIPAEKAEDYN</sequence>
<evidence type="ECO:0000313" key="2">
    <source>
        <dbReference type="Proteomes" id="UP000261420"/>
    </source>
</evidence>